<dbReference type="RefSeq" id="WP_126808154.1">
    <property type="nucleotide sequence ID" value="NZ_NGKA01000006.1"/>
</dbReference>
<protein>
    <submittedName>
        <fullName evidence="1">Uncharacterized protein</fullName>
    </submittedName>
</protein>
<dbReference type="EMBL" id="NGKA01000006">
    <property type="protein sequence ID" value="RSU13093.1"/>
    <property type="molecule type" value="Genomic_DNA"/>
</dbReference>
<accession>A0A430AYF1</accession>
<reference evidence="1 2" key="1">
    <citation type="submission" date="2017-05" db="EMBL/GenBank/DDBJ databases">
        <title>Vagococcus spp. assemblies.</title>
        <authorList>
            <person name="Gulvik C.A."/>
        </authorList>
    </citation>
    <scope>NUCLEOTIDE SEQUENCE [LARGE SCALE GENOMIC DNA]</scope>
    <source>
        <strain evidence="1 2">CCUG 51432</strain>
    </source>
</reference>
<proteinExistence type="predicted"/>
<evidence type="ECO:0000313" key="1">
    <source>
        <dbReference type="EMBL" id="RSU13093.1"/>
    </source>
</evidence>
<sequence>MENKSKRNPMKNFTKIISDSSQRFLASFLDDSLAQKKEKEKKKTLIRQAISQNNMVVLQIVLEDHPNGPFETLYGKVRENKNNSDVVVLVSKDTNEIKMIPMDQIKKVSIMGHSHKKMAK</sequence>
<dbReference type="Proteomes" id="UP000287605">
    <property type="component" value="Unassembled WGS sequence"/>
</dbReference>
<evidence type="ECO:0000313" key="2">
    <source>
        <dbReference type="Proteomes" id="UP000287605"/>
    </source>
</evidence>
<dbReference type="OrthoDB" id="2200237at2"/>
<keyword evidence="2" id="KW-1185">Reference proteome</keyword>
<gene>
    <name evidence="1" type="ORF">CBF29_05335</name>
</gene>
<organism evidence="1 2">
    <name type="scientific">Vagococcus elongatus</name>
    <dbReference type="NCBI Taxonomy" id="180344"/>
    <lineage>
        <taxon>Bacteria</taxon>
        <taxon>Bacillati</taxon>
        <taxon>Bacillota</taxon>
        <taxon>Bacilli</taxon>
        <taxon>Lactobacillales</taxon>
        <taxon>Enterococcaceae</taxon>
        <taxon>Vagococcus</taxon>
    </lineage>
</organism>
<dbReference type="AlphaFoldDB" id="A0A430AYF1"/>
<comment type="caution">
    <text evidence="1">The sequence shown here is derived from an EMBL/GenBank/DDBJ whole genome shotgun (WGS) entry which is preliminary data.</text>
</comment>
<name>A0A430AYF1_9ENTE</name>